<keyword evidence="4" id="KW-1185">Reference proteome</keyword>
<dbReference type="PANTHER" id="PTHR44259:SF74">
    <property type="entry name" value="F-BOX DOMAIN-CONTAINING PROTEIN"/>
    <property type="match status" value="1"/>
</dbReference>
<dbReference type="Pfam" id="PF03478">
    <property type="entry name" value="Beta-prop_KIB1-4"/>
    <property type="match status" value="1"/>
</dbReference>
<proteinExistence type="predicted"/>
<dbReference type="InterPro" id="IPR050942">
    <property type="entry name" value="F-box_BR-signaling"/>
</dbReference>
<comment type="caution">
    <text evidence="3">The sequence shown here is derived from an EMBL/GenBank/DDBJ whole genome shotgun (WGS) entry which is preliminary data.</text>
</comment>
<dbReference type="Gene3D" id="1.20.1280.50">
    <property type="match status" value="1"/>
</dbReference>
<accession>A0AAV9LV22</accession>
<dbReference type="AlphaFoldDB" id="A0AAV9LV22"/>
<dbReference type="InterPro" id="IPR005174">
    <property type="entry name" value="KIB1-4_b-propeller"/>
</dbReference>
<evidence type="ECO:0000259" key="2">
    <source>
        <dbReference type="Pfam" id="PF03478"/>
    </source>
</evidence>
<protein>
    <recommendedName>
        <fullName evidence="5">Ubiquitin-protein ligase</fullName>
    </recommendedName>
</protein>
<dbReference type="PANTHER" id="PTHR44259">
    <property type="entry name" value="OS07G0183000 PROTEIN-RELATED"/>
    <property type="match status" value="1"/>
</dbReference>
<name>A0AAV9LV22_9SOLN</name>
<dbReference type="Proteomes" id="UP001311915">
    <property type="component" value="Unassembled WGS sequence"/>
</dbReference>
<evidence type="ECO:0000313" key="3">
    <source>
        <dbReference type="EMBL" id="KAK4728879.1"/>
    </source>
</evidence>
<evidence type="ECO:0000259" key="1">
    <source>
        <dbReference type="Pfam" id="PF00646"/>
    </source>
</evidence>
<evidence type="ECO:0008006" key="5">
    <source>
        <dbReference type="Google" id="ProtNLM"/>
    </source>
</evidence>
<evidence type="ECO:0000313" key="4">
    <source>
        <dbReference type="Proteomes" id="UP001311915"/>
    </source>
</evidence>
<gene>
    <name evidence="3" type="ORF">R3W88_021867</name>
</gene>
<dbReference type="EMBL" id="JAWPEI010000004">
    <property type="protein sequence ID" value="KAK4728879.1"/>
    <property type="molecule type" value="Genomic_DNA"/>
</dbReference>
<dbReference type="Pfam" id="PF00646">
    <property type="entry name" value="F-box"/>
    <property type="match status" value="1"/>
</dbReference>
<feature type="domain" description="F-box" evidence="1">
    <location>
        <begin position="4"/>
        <end position="45"/>
    </location>
</feature>
<organism evidence="3 4">
    <name type="scientific">Solanum pinnatisectum</name>
    <name type="common">tansyleaf nightshade</name>
    <dbReference type="NCBI Taxonomy" id="50273"/>
    <lineage>
        <taxon>Eukaryota</taxon>
        <taxon>Viridiplantae</taxon>
        <taxon>Streptophyta</taxon>
        <taxon>Embryophyta</taxon>
        <taxon>Tracheophyta</taxon>
        <taxon>Spermatophyta</taxon>
        <taxon>Magnoliopsida</taxon>
        <taxon>eudicotyledons</taxon>
        <taxon>Gunneridae</taxon>
        <taxon>Pentapetalae</taxon>
        <taxon>asterids</taxon>
        <taxon>lamiids</taxon>
        <taxon>Solanales</taxon>
        <taxon>Solanaceae</taxon>
        <taxon>Solanoideae</taxon>
        <taxon>Solaneae</taxon>
        <taxon>Solanum</taxon>
    </lineage>
</organism>
<reference evidence="3 4" key="1">
    <citation type="submission" date="2023-10" db="EMBL/GenBank/DDBJ databases">
        <title>Genome-Wide Identification Analysis in wild type Solanum Pinnatisectum Reveals Some Genes Defensing Phytophthora Infestans.</title>
        <authorList>
            <person name="Sun C."/>
        </authorList>
    </citation>
    <scope>NUCLEOTIDE SEQUENCE [LARGE SCALE GENOMIC DNA]</scope>
    <source>
        <strain evidence="3">LQN</strain>
        <tissue evidence="3">Leaf</tissue>
    </source>
</reference>
<dbReference type="InterPro" id="IPR001810">
    <property type="entry name" value="F-box_dom"/>
</dbReference>
<sequence length="390" mass="44259">MSDWSELNSDLLVLVVKRINLIEDYLSFGTVCKSWHSVATKDNFNSDLPRVPWLMLAEEEDDDTCRKFFSLENGMILKKSIPGARGKRCVESMGWLVTVRIGQNETSLLHPFSGVEIQLPDQIRYPLDNNKYFEPETFSPAISIHKAVLSANPSHTSDYILMIIEGDFSFLSLWRPGDLSWTRLSAYNGQITDVVYFNGKFYAVDYKGRIYVCDVSGSEIIENHRIAQLNQCIDGIYYILESLGSLFVVVQQFVDLRYEYDSDEGIPLSSILGEDDEEETISNSYRSKHFLVRKIDLDACKATPMQYLGDRAFFLGPNASISVQASQFPGIKPNHIYFTDNYLCAYLQFREGCGLDMGVFNLADESIQPHYDGVSLSRVSPPIWVTPNPC</sequence>
<feature type="domain" description="KIB1-4 beta-propeller" evidence="2">
    <location>
        <begin position="68"/>
        <end position="361"/>
    </location>
</feature>